<dbReference type="GeneTree" id="ENSGT00950000183011"/>
<proteinExistence type="predicted"/>
<accession>A0A452TYN4</accession>
<reference evidence="2" key="1">
    <citation type="submission" date="2019-03" db="UniProtKB">
        <authorList>
            <consortium name="Ensembl"/>
        </authorList>
    </citation>
    <scope>IDENTIFICATION</scope>
</reference>
<organism evidence="2">
    <name type="scientific">Ursus maritimus</name>
    <name type="common">Polar bear</name>
    <name type="synonym">Thalarctos maritimus</name>
    <dbReference type="NCBI Taxonomy" id="29073"/>
    <lineage>
        <taxon>Eukaryota</taxon>
        <taxon>Metazoa</taxon>
        <taxon>Chordata</taxon>
        <taxon>Craniata</taxon>
        <taxon>Vertebrata</taxon>
        <taxon>Euteleostomi</taxon>
        <taxon>Mammalia</taxon>
        <taxon>Eutheria</taxon>
        <taxon>Laurasiatheria</taxon>
        <taxon>Carnivora</taxon>
        <taxon>Caniformia</taxon>
        <taxon>Ursidae</taxon>
        <taxon>Ursus</taxon>
    </lineage>
</organism>
<dbReference type="Ensembl" id="ENSUMAT00000015929.1">
    <property type="protein sequence ID" value="ENSUMAP00000013420.1"/>
    <property type="gene ID" value="ENSUMAG00000009903.1"/>
</dbReference>
<evidence type="ECO:0000313" key="2">
    <source>
        <dbReference type="Ensembl" id="ENSUMAP00000013420"/>
    </source>
</evidence>
<evidence type="ECO:0000256" key="1">
    <source>
        <dbReference type="SAM" id="MobiDB-lite"/>
    </source>
</evidence>
<gene>
    <name evidence="2" type="primary">AMPD3</name>
</gene>
<feature type="compositionally biased region" description="Basic and acidic residues" evidence="1">
    <location>
        <begin position="166"/>
        <end position="185"/>
    </location>
</feature>
<feature type="region of interest" description="Disordered" evidence="1">
    <location>
        <begin position="163"/>
        <end position="193"/>
    </location>
</feature>
<sequence length="193" mass="21186">METPAPGSAEMPRQFPKLNISEVDEQVRLLAEKVFAKVLREEDSKDALSLFTVPEDCPIGQKEAKERELQKELAEQKSVETAKRKKSFKMIRSQSLSLQMPTQQDWKGPPTASPVMSPTTPVLPGSTSQPTPVPYAMPEFQRVTISGDYCAGREGAHVFKVGGGAEGERVPSRLCAERGARRDAGPHLPSLRS</sequence>
<name>A0A452TYN4_URSMA</name>
<feature type="compositionally biased region" description="Polar residues" evidence="1">
    <location>
        <begin position="92"/>
        <end position="105"/>
    </location>
</feature>
<protein>
    <submittedName>
        <fullName evidence="2">Adenosine monophosphate deaminase 3</fullName>
    </submittedName>
</protein>
<feature type="region of interest" description="Disordered" evidence="1">
    <location>
        <begin position="74"/>
        <end position="135"/>
    </location>
</feature>
<feature type="compositionally biased region" description="Polar residues" evidence="1">
    <location>
        <begin position="114"/>
        <end position="130"/>
    </location>
</feature>
<dbReference type="AlphaFoldDB" id="A0A452TYN4"/>